<evidence type="ECO:0000256" key="7">
    <source>
        <dbReference type="ARBA" id="ARBA00022588"/>
    </source>
</evidence>
<feature type="region of interest" description="Disordered" evidence="12">
    <location>
        <begin position="106"/>
        <end position="150"/>
    </location>
</feature>
<keyword evidence="8" id="KW-0391">Immunity</keyword>
<comment type="similarity">
    <text evidence="4">Belongs to the ECSIT family.</text>
</comment>
<name>A0A3S1BRD8_ELYCH</name>
<dbReference type="GO" id="GO:0045087">
    <property type="term" value="P:innate immune response"/>
    <property type="evidence" value="ECO:0007669"/>
    <property type="project" value="UniProtKB-KW"/>
</dbReference>
<keyword evidence="15" id="KW-1185">Reference proteome</keyword>
<keyword evidence="9" id="KW-0809">Transit peptide</keyword>
<dbReference type="STRING" id="188477.A0A3S1BRD8"/>
<evidence type="ECO:0000256" key="12">
    <source>
        <dbReference type="SAM" id="MobiDB-lite"/>
    </source>
</evidence>
<dbReference type="OrthoDB" id="10064298at2759"/>
<organism evidence="14 15">
    <name type="scientific">Elysia chlorotica</name>
    <name type="common">Eastern emerald elysia</name>
    <name type="synonym">Sea slug</name>
    <dbReference type="NCBI Taxonomy" id="188477"/>
    <lineage>
        <taxon>Eukaryota</taxon>
        <taxon>Metazoa</taxon>
        <taxon>Spiralia</taxon>
        <taxon>Lophotrochozoa</taxon>
        <taxon>Mollusca</taxon>
        <taxon>Gastropoda</taxon>
        <taxon>Heterobranchia</taxon>
        <taxon>Euthyneura</taxon>
        <taxon>Panpulmonata</taxon>
        <taxon>Sacoglossa</taxon>
        <taxon>Placobranchoidea</taxon>
        <taxon>Plakobranchidae</taxon>
        <taxon>Elysia</taxon>
    </lineage>
</organism>
<evidence type="ECO:0000313" key="14">
    <source>
        <dbReference type="EMBL" id="RUS89706.1"/>
    </source>
</evidence>
<evidence type="ECO:0000256" key="3">
    <source>
        <dbReference type="ARBA" id="ARBA00004496"/>
    </source>
</evidence>
<dbReference type="PANTHER" id="PTHR13113:SF1">
    <property type="entry name" value="EVOLUTIONARILY CONSERVED SIGNALING INTERMEDIATE IN TOLL PATHWAY, MITOCHONDRIAL"/>
    <property type="match status" value="1"/>
</dbReference>
<evidence type="ECO:0000256" key="4">
    <source>
        <dbReference type="ARBA" id="ARBA00007674"/>
    </source>
</evidence>
<gene>
    <name evidence="14" type="ORF">EGW08_002524</name>
</gene>
<evidence type="ECO:0000256" key="1">
    <source>
        <dbReference type="ARBA" id="ARBA00004123"/>
    </source>
</evidence>
<dbReference type="Pfam" id="PF14784">
    <property type="entry name" value="ECSIT_C"/>
    <property type="match status" value="1"/>
</dbReference>
<evidence type="ECO:0000259" key="13">
    <source>
        <dbReference type="SMART" id="SM01284"/>
    </source>
</evidence>
<dbReference type="AlphaFoldDB" id="A0A3S1BRD8"/>
<dbReference type="GO" id="GO:0005634">
    <property type="term" value="C:nucleus"/>
    <property type="evidence" value="ECO:0007669"/>
    <property type="project" value="UniProtKB-SubCell"/>
</dbReference>
<dbReference type="SMART" id="SM01284">
    <property type="entry name" value="ECSIT_Cterm"/>
    <property type="match status" value="1"/>
</dbReference>
<dbReference type="InterPro" id="IPR029342">
    <property type="entry name" value="ECIST_C"/>
</dbReference>
<dbReference type="InterPro" id="IPR046448">
    <property type="entry name" value="ECSIT_N"/>
</dbReference>
<evidence type="ECO:0000256" key="5">
    <source>
        <dbReference type="ARBA" id="ARBA00019998"/>
    </source>
</evidence>
<evidence type="ECO:0000313" key="15">
    <source>
        <dbReference type="Proteomes" id="UP000271974"/>
    </source>
</evidence>
<evidence type="ECO:0000256" key="6">
    <source>
        <dbReference type="ARBA" id="ARBA00022490"/>
    </source>
</evidence>
<evidence type="ECO:0000256" key="11">
    <source>
        <dbReference type="ARBA" id="ARBA00023242"/>
    </source>
</evidence>
<evidence type="ECO:0000256" key="10">
    <source>
        <dbReference type="ARBA" id="ARBA00023128"/>
    </source>
</evidence>
<feature type="domain" description="ECSIT C-terminal" evidence="13">
    <location>
        <begin position="352"/>
        <end position="480"/>
    </location>
</feature>
<comment type="caution">
    <text evidence="14">The sequence shown here is derived from an EMBL/GenBank/DDBJ whole genome shotgun (WGS) entry which is preliminary data.</text>
</comment>
<sequence length="509" mass="59505">MLFRMYNMSKTSCTAGFWLRLLYEQGPSRIVLASRLALQLTSQQSGQRPVNYCHRRYFLTSERLTSKKRYLYTSVALQEKEQTKHQMKDDMPEEKSLLKNKDRFSGKAAAVEKPASDLTTTERLKPPRPVIDDKESSLPNHDPGRITEEQRRLERKADSMFQELIETRGASKDTFMFAVKKFVDRENVYWRGAVEFIYAGMKEMDHFGVHKDLDAYKALIQAFPEEKMIPRNAWQVEFMHYPRHQQCGIDLLEQMEHNGVIPDDAFGVLLKNRFGREAHVTRKFRRMLYWLPKFKNINPYPIPMELPLDPRELALIALRRMSVDQETHFKVFETVEVEEEPEEDTFIASAQSPTQQRLINQHKTEEPLFVEGPYPVYLRDIRQNYFLLRAEPNIHALMKKKQQEKADEDDENLFEWKNFFEEEQSSELRPILSVHEQDDSTILALSITGTGTKSSVMSWVRCLEMTNPQLARTPILFKILTSPDSGQLDVIGDSRPFKALENTSRIPDK</sequence>
<evidence type="ECO:0000256" key="2">
    <source>
        <dbReference type="ARBA" id="ARBA00004173"/>
    </source>
</evidence>
<dbReference type="GO" id="GO:0005739">
    <property type="term" value="C:mitochondrion"/>
    <property type="evidence" value="ECO:0007669"/>
    <property type="project" value="UniProtKB-SubCell"/>
</dbReference>
<dbReference type="Pfam" id="PF06239">
    <property type="entry name" value="ECSIT_N"/>
    <property type="match status" value="1"/>
</dbReference>
<comment type="subcellular location">
    <subcellularLocation>
        <location evidence="3">Cytoplasm</location>
    </subcellularLocation>
    <subcellularLocation>
        <location evidence="2">Mitochondrion</location>
    </subcellularLocation>
    <subcellularLocation>
        <location evidence="1">Nucleus</location>
    </subcellularLocation>
</comment>
<dbReference type="GO" id="GO:0007178">
    <property type="term" value="P:cell surface receptor protein serine/threonine kinase signaling pathway"/>
    <property type="evidence" value="ECO:0007669"/>
    <property type="project" value="TreeGrafter"/>
</dbReference>
<proteinExistence type="inferred from homology"/>
<dbReference type="Proteomes" id="UP000271974">
    <property type="component" value="Unassembled WGS sequence"/>
</dbReference>
<dbReference type="PANTHER" id="PTHR13113">
    <property type="entry name" value="ECSIT EVOLUTIONARILY CONSERVED SIGNALING INTERMEDIATE IN TOLL PATHWAYS"/>
    <property type="match status" value="1"/>
</dbReference>
<feature type="compositionally biased region" description="Basic and acidic residues" evidence="12">
    <location>
        <begin position="120"/>
        <end position="150"/>
    </location>
</feature>
<evidence type="ECO:0000256" key="8">
    <source>
        <dbReference type="ARBA" id="ARBA00022859"/>
    </source>
</evidence>
<protein>
    <recommendedName>
        <fullName evidence="5">Evolutionarily conserved signaling intermediate in Toll pathway, mitochondrial</fullName>
    </recommendedName>
</protein>
<dbReference type="InterPro" id="IPR010418">
    <property type="entry name" value="ECSIT"/>
</dbReference>
<keyword evidence="7" id="KW-0399">Innate immunity</keyword>
<keyword evidence="11" id="KW-0539">Nucleus</keyword>
<keyword evidence="6" id="KW-0963">Cytoplasm</keyword>
<accession>A0A3S1BRD8</accession>
<dbReference type="EMBL" id="RQTK01000049">
    <property type="protein sequence ID" value="RUS89706.1"/>
    <property type="molecule type" value="Genomic_DNA"/>
</dbReference>
<keyword evidence="10" id="KW-0496">Mitochondrion</keyword>
<evidence type="ECO:0000256" key="9">
    <source>
        <dbReference type="ARBA" id="ARBA00022946"/>
    </source>
</evidence>
<reference evidence="14 15" key="1">
    <citation type="submission" date="2019-01" db="EMBL/GenBank/DDBJ databases">
        <title>A draft genome assembly of the solar-powered sea slug Elysia chlorotica.</title>
        <authorList>
            <person name="Cai H."/>
            <person name="Li Q."/>
            <person name="Fang X."/>
            <person name="Li J."/>
            <person name="Curtis N.E."/>
            <person name="Altenburger A."/>
            <person name="Shibata T."/>
            <person name="Feng M."/>
            <person name="Maeda T."/>
            <person name="Schwartz J.A."/>
            <person name="Shigenobu S."/>
            <person name="Lundholm N."/>
            <person name="Nishiyama T."/>
            <person name="Yang H."/>
            <person name="Hasebe M."/>
            <person name="Li S."/>
            <person name="Pierce S.K."/>
            <person name="Wang J."/>
        </authorList>
    </citation>
    <scope>NUCLEOTIDE SEQUENCE [LARGE SCALE GENOMIC DNA]</scope>
    <source>
        <strain evidence="14">EC2010</strain>
        <tissue evidence="14">Whole organism of an adult</tissue>
    </source>
</reference>